<name>A0A0E9X2V8_ANGAN</name>
<reference evidence="1" key="2">
    <citation type="journal article" date="2015" name="Fish Shellfish Immunol.">
        <title>Early steps in the European eel (Anguilla anguilla)-Vibrio vulnificus interaction in the gills: Role of the RtxA13 toxin.</title>
        <authorList>
            <person name="Callol A."/>
            <person name="Pajuelo D."/>
            <person name="Ebbesson L."/>
            <person name="Teles M."/>
            <person name="MacKenzie S."/>
            <person name="Amaro C."/>
        </authorList>
    </citation>
    <scope>NUCLEOTIDE SEQUENCE</scope>
</reference>
<protein>
    <submittedName>
        <fullName evidence="1">Uncharacterized protein</fullName>
    </submittedName>
</protein>
<organism evidence="1">
    <name type="scientific">Anguilla anguilla</name>
    <name type="common">European freshwater eel</name>
    <name type="synonym">Muraena anguilla</name>
    <dbReference type="NCBI Taxonomy" id="7936"/>
    <lineage>
        <taxon>Eukaryota</taxon>
        <taxon>Metazoa</taxon>
        <taxon>Chordata</taxon>
        <taxon>Craniata</taxon>
        <taxon>Vertebrata</taxon>
        <taxon>Euteleostomi</taxon>
        <taxon>Actinopterygii</taxon>
        <taxon>Neopterygii</taxon>
        <taxon>Teleostei</taxon>
        <taxon>Anguilliformes</taxon>
        <taxon>Anguillidae</taxon>
        <taxon>Anguilla</taxon>
    </lineage>
</organism>
<dbReference type="AlphaFoldDB" id="A0A0E9X2V8"/>
<accession>A0A0E9X2V8</accession>
<sequence>MGQYMNDRLWTHHVAYTEATFFFHIYKKLHISNHKLDVYKHNICSGKTHKSNILYHQRPTSGRKQQFWLLHHRIQLWTRASPLRAQAGLTKNTMVMQPN</sequence>
<evidence type="ECO:0000313" key="1">
    <source>
        <dbReference type="EMBL" id="JAH96786.1"/>
    </source>
</evidence>
<dbReference type="EMBL" id="GBXM01011791">
    <property type="protein sequence ID" value="JAH96786.1"/>
    <property type="molecule type" value="Transcribed_RNA"/>
</dbReference>
<reference evidence="1" key="1">
    <citation type="submission" date="2014-11" db="EMBL/GenBank/DDBJ databases">
        <authorList>
            <person name="Amaro Gonzalez C."/>
        </authorList>
    </citation>
    <scope>NUCLEOTIDE SEQUENCE</scope>
</reference>
<proteinExistence type="predicted"/>